<dbReference type="SUPFAM" id="SSF52266">
    <property type="entry name" value="SGNH hydrolase"/>
    <property type="match status" value="1"/>
</dbReference>
<comment type="similarity">
    <text evidence="1">Belongs to the 'GDSL' lipolytic enzyme family.</text>
</comment>
<dbReference type="SUPFAM" id="SSF103515">
    <property type="entry name" value="Autotransporter"/>
    <property type="match status" value="1"/>
</dbReference>
<dbReference type="PIRSF" id="PIRSF037375">
    <property type="entry name" value="Autotrns_EstA"/>
    <property type="match status" value="1"/>
</dbReference>
<comment type="caution">
    <text evidence="6">The sequence shown here is derived from an EMBL/GenBank/DDBJ whole genome shotgun (WGS) entry which is preliminary data.</text>
</comment>
<feature type="domain" description="Autotransporter" evidence="5">
    <location>
        <begin position="334"/>
        <end position="613"/>
    </location>
</feature>
<dbReference type="InterPro" id="IPR001087">
    <property type="entry name" value="GDSL"/>
</dbReference>
<dbReference type="InterPro" id="IPR036709">
    <property type="entry name" value="Autotransporte_beta_dom_sf"/>
</dbReference>
<evidence type="ECO:0000259" key="5">
    <source>
        <dbReference type="PROSITE" id="PS51208"/>
    </source>
</evidence>
<accession>A0A4U5JM93</accession>
<feature type="active site" evidence="3">
    <location>
        <position position="282"/>
    </location>
</feature>
<dbReference type="PANTHER" id="PTHR45642">
    <property type="entry name" value="GDSL ESTERASE/LIPASE EXL3"/>
    <property type="match status" value="1"/>
</dbReference>
<dbReference type="InterPro" id="IPR005546">
    <property type="entry name" value="Autotransporte_beta"/>
</dbReference>
<dbReference type="Proteomes" id="UP000308707">
    <property type="component" value="Unassembled WGS sequence"/>
</dbReference>
<evidence type="ECO:0000256" key="4">
    <source>
        <dbReference type="SAM" id="SignalP"/>
    </source>
</evidence>
<gene>
    <name evidence="6" type="ORF">FCE95_11880</name>
</gene>
<organism evidence="6 7">
    <name type="scientific">Luteimonas gilva</name>
    <dbReference type="NCBI Taxonomy" id="2572684"/>
    <lineage>
        <taxon>Bacteria</taxon>
        <taxon>Pseudomonadati</taxon>
        <taxon>Pseudomonadota</taxon>
        <taxon>Gammaproteobacteria</taxon>
        <taxon>Lysobacterales</taxon>
        <taxon>Lysobacteraceae</taxon>
        <taxon>Luteimonas</taxon>
    </lineage>
</organism>
<proteinExistence type="inferred from homology"/>
<keyword evidence="7" id="KW-1185">Reference proteome</keyword>
<dbReference type="InterPro" id="IPR050592">
    <property type="entry name" value="GDSL_lipolytic_enzyme"/>
</dbReference>
<dbReference type="RefSeq" id="WP_137267221.1">
    <property type="nucleotide sequence ID" value="NZ_SZUA01000002.1"/>
</dbReference>
<dbReference type="GO" id="GO:0016788">
    <property type="term" value="F:hydrolase activity, acting on ester bonds"/>
    <property type="evidence" value="ECO:0007669"/>
    <property type="project" value="InterPro"/>
</dbReference>
<dbReference type="EMBL" id="SZUA01000002">
    <property type="protein sequence ID" value="TKR30790.1"/>
    <property type="molecule type" value="Genomic_DNA"/>
</dbReference>
<keyword evidence="2 4" id="KW-0732">Signal</keyword>
<evidence type="ECO:0000313" key="7">
    <source>
        <dbReference type="Proteomes" id="UP000308707"/>
    </source>
</evidence>
<dbReference type="Gene3D" id="2.40.128.130">
    <property type="entry name" value="Autotransporter beta-domain"/>
    <property type="match status" value="1"/>
</dbReference>
<dbReference type="InterPro" id="IPR017186">
    <property type="entry name" value="Lipase_autotranspt_EstA"/>
</dbReference>
<name>A0A4U5JM93_9GAMM</name>
<feature type="active site" evidence="3">
    <location>
        <position position="285"/>
    </location>
</feature>
<evidence type="ECO:0000313" key="6">
    <source>
        <dbReference type="EMBL" id="TKR30790.1"/>
    </source>
</evidence>
<evidence type="ECO:0000256" key="2">
    <source>
        <dbReference type="ARBA" id="ARBA00022729"/>
    </source>
</evidence>
<sequence length="613" mass="63931">MKSIRPVRSLLAAALAFVAAPALAQTYSQTVFIGDSLTDSGHFRPALIGVVGPNGALIGRFSTNPTWVWSEFVADYYGTNATSDNQGGTNYAVGGARTGTNTSGALGPIPSLATQTTNYLAAHGGRADPRALYTVWGGANDLFAVAGGAPPVPTIPNAVASEVGVAVALQSAGARYILVPNVPDLGQTPQFRAGGPAQQAAGTQLSTTYNNALYAGLASAGVRFIPLDTFSLIREVVANPAPFGITNVTGTACNPQITASSVTCSPTNFVNPSAAETYAFADGVHPSSKSHRILADYAIATLEGPRQIAVLPYSASNVGRSRAERVAAHLTGASQADGMRWWADVRGDSQRYDHDRGTGAGFDGGGPTLTFGIDWASGNLTYGAFAGYGRQKLDFGGRGGDFDQKDTSIGGFIGWQGDGGLWANAQVSYSKIAYDVTRKVRLDQVTRAHHGSPDGDNLSIGAEAGWEFGEGKLRHGPVIGVLSQRIDVDGYAESDANLSTSLAFPEQNFDSLIGHAGWQASYAINDHLTPYARLTYDREFEDPAKEAFGRVQSLPGTGNYAVPGLDIDRDYGTLQLGARSKLFGLDANIGASVTLGQEGGNNAGVYATLGKGF</sequence>
<dbReference type="Gene3D" id="3.40.50.1110">
    <property type="entry name" value="SGNH hydrolase"/>
    <property type="match status" value="1"/>
</dbReference>
<feature type="signal peptide" evidence="4">
    <location>
        <begin position="1"/>
        <end position="24"/>
    </location>
</feature>
<protein>
    <submittedName>
        <fullName evidence="6">Autotransporter domain-containing protein</fullName>
    </submittedName>
</protein>
<feature type="chain" id="PRO_5020354404" evidence="4">
    <location>
        <begin position="25"/>
        <end position="613"/>
    </location>
</feature>
<dbReference type="OrthoDB" id="5292073at2"/>
<dbReference type="Pfam" id="PF03797">
    <property type="entry name" value="Autotransporter"/>
    <property type="match status" value="1"/>
</dbReference>
<dbReference type="AlphaFoldDB" id="A0A4U5JM93"/>
<dbReference type="CDD" id="cd01847">
    <property type="entry name" value="Triacylglycerol_lipase_like"/>
    <property type="match status" value="1"/>
</dbReference>
<reference evidence="6 7" key="1">
    <citation type="submission" date="2019-04" db="EMBL/GenBank/DDBJ databases">
        <title>Reference strain of H23.</title>
        <authorList>
            <person name="Luo X."/>
        </authorList>
    </citation>
    <scope>NUCLEOTIDE SEQUENCE [LARGE SCALE GENOMIC DNA]</scope>
    <source>
        <strain evidence="6 7">H23</strain>
    </source>
</reference>
<dbReference type="Pfam" id="PF00657">
    <property type="entry name" value="Lipase_GDSL"/>
    <property type="match status" value="1"/>
</dbReference>
<dbReference type="PANTHER" id="PTHR45642:SF141">
    <property type="entry name" value="SECRETED EFFECTOR PROTEIN SSEJ"/>
    <property type="match status" value="1"/>
</dbReference>
<dbReference type="InterPro" id="IPR036514">
    <property type="entry name" value="SGNH_hydro_sf"/>
</dbReference>
<feature type="active site" description="Nucleophile" evidence="3">
    <location>
        <position position="36"/>
    </location>
</feature>
<evidence type="ECO:0000256" key="1">
    <source>
        <dbReference type="ARBA" id="ARBA00008668"/>
    </source>
</evidence>
<evidence type="ECO:0000256" key="3">
    <source>
        <dbReference type="PIRSR" id="PIRSR037375-1"/>
    </source>
</evidence>
<dbReference type="PROSITE" id="PS51208">
    <property type="entry name" value="AUTOTRANSPORTER"/>
    <property type="match status" value="1"/>
</dbReference>
<dbReference type="SMART" id="SM00869">
    <property type="entry name" value="Autotransporter"/>
    <property type="match status" value="1"/>
</dbReference>